<dbReference type="Pfam" id="PF19406">
    <property type="entry name" value="PKD_5"/>
    <property type="match status" value="1"/>
</dbReference>
<dbReference type="EMBL" id="QGDC01000002">
    <property type="protein sequence ID" value="RCH55974.1"/>
    <property type="molecule type" value="Genomic_DNA"/>
</dbReference>
<feature type="domain" description="PKD" evidence="1">
    <location>
        <begin position="1116"/>
        <end position="1167"/>
    </location>
</feature>
<dbReference type="RefSeq" id="WP_114004011.1">
    <property type="nucleotide sequence ID" value="NZ_QGDC01000002.1"/>
</dbReference>
<name>A0A367GR84_9SPHI</name>
<dbReference type="PROSITE" id="PS50093">
    <property type="entry name" value="PKD"/>
    <property type="match status" value="2"/>
</dbReference>
<dbReference type="OrthoDB" id="7794186at2"/>
<dbReference type="InterPro" id="IPR045828">
    <property type="entry name" value="PKD_Bacteroidetes"/>
</dbReference>
<dbReference type="InterPro" id="IPR013783">
    <property type="entry name" value="Ig-like_fold"/>
</dbReference>
<dbReference type="Pfam" id="PF13585">
    <property type="entry name" value="CHU_C"/>
    <property type="match status" value="1"/>
</dbReference>
<proteinExistence type="predicted"/>
<comment type="caution">
    <text evidence="2">The sequence shown here is derived from an EMBL/GenBank/DDBJ whole genome shotgun (WGS) entry which is preliminary data.</text>
</comment>
<dbReference type="InterPro" id="IPR035986">
    <property type="entry name" value="PKD_dom_sf"/>
</dbReference>
<dbReference type="SUPFAM" id="SSF49299">
    <property type="entry name" value="PKD domain"/>
    <property type="match status" value="5"/>
</dbReference>
<accession>A0A367GR84</accession>
<evidence type="ECO:0000259" key="1">
    <source>
        <dbReference type="PROSITE" id="PS50093"/>
    </source>
</evidence>
<sequence length="1384" mass="148620">MDKVFTRLFLLVFFWVCFCAGLRAQTITIRNFDAGTYGSGSTISVPFNLGDDVIFNRNYRYQLFLSNASGVYPVNPIATSPDFYATYLNGIIPAGTPAGSGYRLKVVVIPDVNNPGGPAVASAETAQFTISGSSGVTARMTAPEVVRAPDILGLCSAQKNGSYTFTNASSGGSAATTLIYNELTRAVVTSPDNQLDPTVVFNASEANYTITVRAVNNGVIGTYSYTLFNRPYYKSFGSAGTSTVCLSGGGDLTYNVDIGSTTGLHTNYPGLLYNITWGDGSTSTLTIAEIKSAAGRITHTYTSSSCGRTVNNQRNVFKVDLTIIGLICDPRLTPTTEYAKVLEAPVNKIEETSPKVGCVGEEITILNDSFTGQDPNSNVASCVNRDATYTWLVDDVITYTGYAKSRPFAHTFASAGEHKVTLRIENTDPNFCTSDDVDWFICIKERPIANFTVNGTTCVGNAVTPNSSGSVTDNVTTCTETVNYVYNWTVTPTAGRTLTGGNTPNPTILFNQPGVYTVNMSITGGCTVNATPRTIRVEAQPTAALSPDVTLCGIGIARTFNESAGPLQTTITGTPENESPNYEWDVQGGAFQFVAPSTRNSRYPTIIFNDEAVYTVRVKHKNGCDANDDYDAEQVITIRNAPVPITGTYTPACADAPIQLTAQTSTNAGVTGIVWTGAGTFSNRNIANPTYRPTIAERDAGLAKVFFTVQTTITGCENIESDTISLVIRPLNRITSDSSKTICNDTRINYRPSAANGSTFRWSVASAPLTAEIVPGPTGGAEITDLIRNNDPTGQDIEVVYTIVPTVNGCDGEPFPFTAIVTPRTITADFTISSSGPYCGSTPLTFEAVSQSASSIFNWTVSDGTTGNGTSFNHTFLPVDDGSGTEKVYTVTLTIGNSCAVQPPTRTITVTIHPERPIAIINATPDGTCGEVDITVQNQSPGNNRSYVFSLLDENNSPIQSSPVITTKSDYIFPNVQPPVTGARSVKVRLDVIGSCGATSFIESTPIVLSASVLVSNMSVDKSKVCLGDPVTFINNSTGTSFVYNIYRENETTSLTSIPANNRDDIPYEFAAPGRYEVTITPSSGCGSAAESLRRLIVVHDIPTTEFTEAVVNCDNLTYQFTVDGIVNPGYSYTWNFGDGTSVTNPTPPPHTYAASGIYDVTLTVANITQGGLSCSSTSAPKQITVRPPLVANFLVLPSDTIQIPNYHFSFRDQSTGGAVSWDWNFNSVTVQPQTVQNPEVTYSMLDTGYHNVTLTVRDNQGCAQSITKRIKITGSFGHLYVPNAFVPTSINSAVNTFIAKGRGLQTWKMEIYNKWGQLMWRTDKLTSDGEPMEGWDGNYQGSPAPQGAYVWQITAKFKNGTDWKGMSYNNSPPKRMGVINLIR</sequence>
<dbReference type="SMART" id="SM00089">
    <property type="entry name" value="PKD"/>
    <property type="match status" value="3"/>
</dbReference>
<dbReference type="Pfam" id="PF00801">
    <property type="entry name" value="PKD"/>
    <property type="match status" value="1"/>
</dbReference>
<dbReference type="Gene3D" id="2.60.40.10">
    <property type="entry name" value="Immunoglobulins"/>
    <property type="match status" value="5"/>
</dbReference>
<dbReference type="CDD" id="cd00146">
    <property type="entry name" value="PKD"/>
    <property type="match status" value="2"/>
</dbReference>
<feature type="domain" description="PKD" evidence="1">
    <location>
        <begin position="1192"/>
        <end position="1274"/>
    </location>
</feature>
<reference evidence="2 3" key="1">
    <citation type="submission" date="2018-05" db="EMBL/GenBank/DDBJ databases">
        <title>Mucilaginibacter hurinus sp. nov., isolated from briquette warehouse soil.</title>
        <authorList>
            <person name="Choi L."/>
        </authorList>
    </citation>
    <scope>NUCLEOTIDE SEQUENCE [LARGE SCALE GENOMIC DNA]</scope>
    <source>
        <strain evidence="2 3">ZR32</strain>
    </source>
</reference>
<dbReference type="Pfam" id="PF18911">
    <property type="entry name" value="PKD_4"/>
    <property type="match status" value="1"/>
</dbReference>
<gene>
    <name evidence="2" type="ORF">DJ568_04275</name>
</gene>
<dbReference type="InterPro" id="IPR022409">
    <property type="entry name" value="PKD/Chitinase_dom"/>
</dbReference>
<dbReference type="Proteomes" id="UP000253209">
    <property type="component" value="Unassembled WGS sequence"/>
</dbReference>
<evidence type="ECO:0000313" key="2">
    <source>
        <dbReference type="EMBL" id="RCH55974.1"/>
    </source>
</evidence>
<organism evidence="2 3">
    <name type="scientific">Mucilaginibacter hurinus</name>
    <dbReference type="NCBI Taxonomy" id="2201324"/>
    <lineage>
        <taxon>Bacteria</taxon>
        <taxon>Pseudomonadati</taxon>
        <taxon>Bacteroidota</taxon>
        <taxon>Sphingobacteriia</taxon>
        <taxon>Sphingobacteriales</taxon>
        <taxon>Sphingobacteriaceae</taxon>
        <taxon>Mucilaginibacter</taxon>
    </lineage>
</organism>
<keyword evidence="3" id="KW-1185">Reference proteome</keyword>
<evidence type="ECO:0000313" key="3">
    <source>
        <dbReference type="Proteomes" id="UP000253209"/>
    </source>
</evidence>
<protein>
    <recommendedName>
        <fullName evidence="1">PKD domain-containing protein</fullName>
    </recommendedName>
</protein>
<dbReference type="InterPro" id="IPR000601">
    <property type="entry name" value="PKD_dom"/>
</dbReference>